<dbReference type="EMBL" id="JNVL01000002">
    <property type="protein sequence ID" value="KER07017.1"/>
    <property type="molecule type" value="Genomic_DNA"/>
</dbReference>
<dbReference type="CDD" id="cd05233">
    <property type="entry name" value="SDR_c"/>
    <property type="match status" value="1"/>
</dbReference>
<evidence type="ECO:0000313" key="3">
    <source>
        <dbReference type="EMBL" id="KER07017.1"/>
    </source>
</evidence>
<keyword evidence="4" id="KW-1185">Reference proteome</keyword>
<dbReference type="InterPro" id="IPR050259">
    <property type="entry name" value="SDR"/>
</dbReference>
<protein>
    <submittedName>
        <fullName evidence="3">D-beta-hydroxybutyrate dehydrogenase protein</fullName>
        <ecNumber evidence="3">1.1.1.100</ecNumber>
    </submittedName>
</protein>
<dbReference type="EC" id="1.1.1.100" evidence="3"/>
<evidence type="ECO:0000313" key="4">
    <source>
        <dbReference type="Proteomes" id="UP000028027"/>
    </source>
</evidence>
<dbReference type="Proteomes" id="UP000028027">
    <property type="component" value="Unassembled WGS sequence"/>
</dbReference>
<dbReference type="PANTHER" id="PTHR42879">
    <property type="entry name" value="3-OXOACYL-(ACYL-CARRIER-PROTEIN) REDUCTASE"/>
    <property type="match status" value="1"/>
</dbReference>
<dbReference type="Gene3D" id="3.40.50.720">
    <property type="entry name" value="NAD(P)-binding Rossmann-like Domain"/>
    <property type="match status" value="1"/>
</dbReference>
<gene>
    <name evidence="3" type="primary">hbdH1</name>
    <name evidence="3" type="ORF">AAA799E16_00167</name>
</gene>
<dbReference type="InterPro" id="IPR002347">
    <property type="entry name" value="SDR_fam"/>
</dbReference>
<dbReference type="InterPro" id="IPR036291">
    <property type="entry name" value="NAD(P)-bd_dom_sf"/>
</dbReference>
<evidence type="ECO:0000256" key="1">
    <source>
        <dbReference type="ARBA" id="ARBA00006484"/>
    </source>
</evidence>
<keyword evidence="3" id="KW-0560">Oxidoreductase</keyword>
<proteinExistence type="inferred from homology"/>
<dbReference type="GO" id="GO:0004316">
    <property type="term" value="F:3-oxoacyl-[acyl-carrier-protein] reductase (NADPH) activity"/>
    <property type="evidence" value="ECO:0007669"/>
    <property type="project" value="UniProtKB-EC"/>
</dbReference>
<accession>A0A081S7W4</accession>
<name>A0A081S7W4_9ARCH</name>
<comment type="similarity">
    <text evidence="1 2">Belongs to the short-chain dehydrogenases/reductases (SDR) family.</text>
</comment>
<dbReference type="AlphaFoldDB" id="A0A081S7W4"/>
<dbReference type="Pfam" id="PF00106">
    <property type="entry name" value="adh_short"/>
    <property type="match status" value="1"/>
</dbReference>
<reference evidence="3 4" key="1">
    <citation type="submission" date="2014-06" db="EMBL/GenBank/DDBJ databases">
        <authorList>
            <person name="Ngugi D.K."/>
            <person name="Blom J."/>
            <person name="Alam I."/>
            <person name="Rashid M."/>
            <person name="Ba Alawi W."/>
            <person name="Zhang G."/>
            <person name="Hikmawan T."/>
            <person name="Guan Y."/>
            <person name="Antunes A."/>
            <person name="Siam R."/>
            <person name="Eldorry H."/>
            <person name="Bajic V."/>
            <person name="Stingl U."/>
        </authorList>
    </citation>
    <scope>NUCLEOTIDE SEQUENCE [LARGE SCALE GENOMIC DNA]</scope>
    <source>
        <strain evidence="3">SCGC AAA799-E16</strain>
    </source>
</reference>
<dbReference type="PRINTS" id="PR00081">
    <property type="entry name" value="GDHRDH"/>
</dbReference>
<dbReference type="PRINTS" id="PR00080">
    <property type="entry name" value="SDRFAMILY"/>
</dbReference>
<sequence length="240" mass="27420">MEENILNKKNCLITGATGGIGKEIAIALAKNSCNLFLTGRNNKELLKIKKDLEKKFDIEVDFQSGDITRKNEFEKIIKKTRSSFKNIDILINSAGIFVERSIEKTTIDDFQQCFKINAIIPFLFCKEFSRDMKKNHWGRIVNIGSSSSYQGFQNGSAYCSSKHAVLGLSRALFNEFKKKNVRVFCVSPGSSKTKMGKKCKNQNFETFINPKEIAEYIVNLIKFDEEMVVEESRLNRIKIE</sequence>
<organism evidence="3 4">
    <name type="scientific">Marine Group I thaumarchaeote SCGC AAA799-E16</name>
    <dbReference type="NCBI Taxonomy" id="1502292"/>
    <lineage>
        <taxon>Archaea</taxon>
        <taxon>Nitrososphaerota</taxon>
        <taxon>Marine Group I</taxon>
    </lineage>
</organism>
<dbReference type="PANTHER" id="PTHR42879:SF2">
    <property type="entry name" value="3-OXOACYL-[ACYL-CARRIER-PROTEIN] REDUCTASE FABG"/>
    <property type="match status" value="1"/>
</dbReference>
<evidence type="ECO:0000256" key="2">
    <source>
        <dbReference type="RuleBase" id="RU000363"/>
    </source>
</evidence>
<dbReference type="SUPFAM" id="SSF51735">
    <property type="entry name" value="NAD(P)-binding Rossmann-fold domains"/>
    <property type="match status" value="1"/>
</dbReference>
<comment type="caution">
    <text evidence="3">The sequence shown here is derived from an EMBL/GenBank/DDBJ whole genome shotgun (WGS) entry which is preliminary data.</text>
</comment>